<proteinExistence type="inferred from homology"/>
<dbReference type="Gene3D" id="3.40.30.10">
    <property type="entry name" value="Glutaredoxin"/>
    <property type="match status" value="1"/>
</dbReference>
<dbReference type="EMBL" id="JAUKPO010000006">
    <property type="protein sequence ID" value="MDO1447069.1"/>
    <property type="molecule type" value="Genomic_DNA"/>
</dbReference>
<evidence type="ECO:0000256" key="4">
    <source>
        <dbReference type="ARBA" id="ARBA00022559"/>
    </source>
</evidence>
<evidence type="ECO:0000256" key="9">
    <source>
        <dbReference type="ARBA" id="ARBA00032824"/>
    </source>
</evidence>
<evidence type="ECO:0000256" key="7">
    <source>
        <dbReference type="ARBA" id="ARBA00023157"/>
    </source>
</evidence>
<dbReference type="GO" id="GO:0140824">
    <property type="term" value="F:thioredoxin-dependent peroxiredoxin activity"/>
    <property type="evidence" value="ECO:0007669"/>
    <property type="project" value="UniProtKB-EC"/>
</dbReference>
<keyword evidence="4 14" id="KW-0575">Peroxidase</keyword>
<dbReference type="PANTHER" id="PTHR42801:SF4">
    <property type="entry name" value="AHPC_TSA FAMILY PROTEIN"/>
    <property type="match status" value="1"/>
</dbReference>
<dbReference type="CDD" id="cd03017">
    <property type="entry name" value="PRX_BCP"/>
    <property type="match status" value="1"/>
</dbReference>
<gene>
    <name evidence="14" type="ORF">Q0590_12445</name>
</gene>
<dbReference type="RefSeq" id="WP_302037873.1">
    <property type="nucleotide sequence ID" value="NZ_JAUKPO010000006.1"/>
</dbReference>
<dbReference type="Proteomes" id="UP001168528">
    <property type="component" value="Unassembled WGS sequence"/>
</dbReference>
<dbReference type="PROSITE" id="PS51352">
    <property type="entry name" value="THIOREDOXIN_2"/>
    <property type="match status" value="1"/>
</dbReference>
<dbReference type="InterPro" id="IPR036249">
    <property type="entry name" value="Thioredoxin-like_sf"/>
</dbReference>
<evidence type="ECO:0000313" key="15">
    <source>
        <dbReference type="Proteomes" id="UP001168528"/>
    </source>
</evidence>
<keyword evidence="8" id="KW-0676">Redox-active center</keyword>
<organism evidence="14 15">
    <name type="scientific">Rhodocytophaga aerolata</name>
    <dbReference type="NCBI Taxonomy" id="455078"/>
    <lineage>
        <taxon>Bacteria</taxon>
        <taxon>Pseudomonadati</taxon>
        <taxon>Bacteroidota</taxon>
        <taxon>Cytophagia</taxon>
        <taxon>Cytophagales</taxon>
        <taxon>Rhodocytophagaceae</taxon>
        <taxon>Rhodocytophaga</taxon>
    </lineage>
</organism>
<evidence type="ECO:0000256" key="11">
    <source>
        <dbReference type="ARBA" id="ARBA00042639"/>
    </source>
</evidence>
<evidence type="ECO:0000256" key="12">
    <source>
        <dbReference type="ARBA" id="ARBA00049091"/>
    </source>
</evidence>
<dbReference type="InterPro" id="IPR000866">
    <property type="entry name" value="AhpC/TSA"/>
</dbReference>
<dbReference type="Pfam" id="PF00578">
    <property type="entry name" value="AhpC-TSA"/>
    <property type="match status" value="1"/>
</dbReference>
<accession>A0ABT8R6V9</accession>
<evidence type="ECO:0000256" key="2">
    <source>
        <dbReference type="ARBA" id="ARBA00011245"/>
    </source>
</evidence>
<evidence type="ECO:0000259" key="13">
    <source>
        <dbReference type="PROSITE" id="PS51352"/>
    </source>
</evidence>
<keyword evidence="15" id="KW-1185">Reference proteome</keyword>
<evidence type="ECO:0000256" key="1">
    <source>
        <dbReference type="ARBA" id="ARBA00003330"/>
    </source>
</evidence>
<evidence type="ECO:0000256" key="10">
    <source>
        <dbReference type="ARBA" id="ARBA00038489"/>
    </source>
</evidence>
<name>A0ABT8R6V9_9BACT</name>
<comment type="subunit">
    <text evidence="2">Monomer.</text>
</comment>
<comment type="function">
    <text evidence="1">Thiol-specific peroxidase that catalyzes the reduction of hydrogen peroxide and organic hydroperoxides to water and alcohols, respectively. Plays a role in cell protection against oxidative stress by detoxifying peroxides and as sensor of hydrogen peroxide-mediated signaling events.</text>
</comment>
<evidence type="ECO:0000256" key="8">
    <source>
        <dbReference type="ARBA" id="ARBA00023284"/>
    </source>
</evidence>
<comment type="similarity">
    <text evidence="10">Belongs to the peroxiredoxin family. BCP/PrxQ subfamily.</text>
</comment>
<comment type="catalytic activity">
    <reaction evidence="12">
        <text>a hydroperoxide + [thioredoxin]-dithiol = an alcohol + [thioredoxin]-disulfide + H2O</text>
        <dbReference type="Rhea" id="RHEA:62620"/>
        <dbReference type="Rhea" id="RHEA-COMP:10698"/>
        <dbReference type="Rhea" id="RHEA-COMP:10700"/>
        <dbReference type="ChEBI" id="CHEBI:15377"/>
        <dbReference type="ChEBI" id="CHEBI:29950"/>
        <dbReference type="ChEBI" id="CHEBI:30879"/>
        <dbReference type="ChEBI" id="CHEBI:35924"/>
        <dbReference type="ChEBI" id="CHEBI:50058"/>
        <dbReference type="EC" id="1.11.1.24"/>
    </reaction>
</comment>
<evidence type="ECO:0000256" key="5">
    <source>
        <dbReference type="ARBA" id="ARBA00022862"/>
    </source>
</evidence>
<dbReference type="PANTHER" id="PTHR42801">
    <property type="entry name" value="THIOREDOXIN-DEPENDENT PEROXIDE REDUCTASE"/>
    <property type="match status" value="1"/>
</dbReference>
<keyword evidence="7" id="KW-1015">Disulfide bond</keyword>
<dbReference type="PIRSF" id="PIRSF000239">
    <property type="entry name" value="AHPC"/>
    <property type="match status" value="1"/>
</dbReference>
<dbReference type="InterPro" id="IPR013766">
    <property type="entry name" value="Thioredoxin_domain"/>
</dbReference>
<protein>
    <recommendedName>
        <fullName evidence="3">thioredoxin-dependent peroxiredoxin</fullName>
        <ecNumber evidence="3">1.11.1.24</ecNumber>
    </recommendedName>
    <alternativeName>
        <fullName evidence="9">Thioredoxin peroxidase</fullName>
    </alternativeName>
    <alternativeName>
        <fullName evidence="11">Thioredoxin-dependent peroxiredoxin Bcp</fullName>
    </alternativeName>
</protein>
<evidence type="ECO:0000256" key="3">
    <source>
        <dbReference type="ARBA" id="ARBA00013017"/>
    </source>
</evidence>
<comment type="caution">
    <text evidence="14">The sequence shown here is derived from an EMBL/GenBank/DDBJ whole genome shotgun (WGS) entry which is preliminary data.</text>
</comment>
<sequence length="153" mass="17405">MPLKEKELAPDFTLPSTSGKKFTLSEDLANKPCILFFYPKDFTPTCTKEACEFRDTFAAFRNLDIEVIGISRDDIATHQRFKEQYNLPFQLLADTDGKVAGLYKALIPVVKVTRRVTYLLNKNHRVAAVFENMFTAEKHIATMVERVKVGALN</sequence>
<dbReference type="EC" id="1.11.1.24" evidence="3"/>
<reference evidence="14" key="1">
    <citation type="submission" date="2023-07" db="EMBL/GenBank/DDBJ databases">
        <title>The genome sequence of Rhodocytophaga aerolata KACC 12507.</title>
        <authorList>
            <person name="Zhang X."/>
        </authorList>
    </citation>
    <scope>NUCLEOTIDE SEQUENCE</scope>
    <source>
        <strain evidence="14">KACC 12507</strain>
    </source>
</reference>
<dbReference type="InterPro" id="IPR050924">
    <property type="entry name" value="Peroxiredoxin_BCP/PrxQ"/>
</dbReference>
<keyword evidence="5" id="KW-0049">Antioxidant</keyword>
<evidence type="ECO:0000313" key="14">
    <source>
        <dbReference type="EMBL" id="MDO1447069.1"/>
    </source>
</evidence>
<keyword evidence="6 14" id="KW-0560">Oxidoreductase</keyword>
<evidence type="ECO:0000256" key="6">
    <source>
        <dbReference type="ARBA" id="ARBA00023002"/>
    </source>
</evidence>
<feature type="domain" description="Thioredoxin" evidence="13">
    <location>
        <begin position="3"/>
        <end position="121"/>
    </location>
</feature>
<dbReference type="SUPFAM" id="SSF52833">
    <property type="entry name" value="Thioredoxin-like"/>
    <property type="match status" value="1"/>
</dbReference>
<dbReference type="InterPro" id="IPR024706">
    <property type="entry name" value="Peroxiredoxin_AhpC-typ"/>
</dbReference>